<evidence type="ECO:0000313" key="1">
    <source>
        <dbReference type="EMBL" id="KAA6389306.1"/>
    </source>
</evidence>
<protein>
    <submittedName>
        <fullName evidence="1">Uncharacterized protein</fullName>
    </submittedName>
</protein>
<reference evidence="1 2" key="1">
    <citation type="submission" date="2019-03" db="EMBL/GenBank/DDBJ databases">
        <title>Single cell metagenomics reveals metabolic interactions within the superorganism composed of flagellate Streblomastix strix and complex community of Bacteroidetes bacteria on its surface.</title>
        <authorList>
            <person name="Treitli S.C."/>
            <person name="Kolisko M."/>
            <person name="Husnik F."/>
            <person name="Keeling P."/>
            <person name="Hampl V."/>
        </authorList>
    </citation>
    <scope>NUCLEOTIDE SEQUENCE [LARGE SCALE GENOMIC DNA]</scope>
    <source>
        <strain evidence="1">ST1C</strain>
    </source>
</reference>
<comment type="caution">
    <text evidence="1">The sequence shown here is derived from an EMBL/GenBank/DDBJ whole genome shotgun (WGS) entry which is preliminary data.</text>
</comment>
<dbReference type="PANTHER" id="PTHR37049">
    <property type="entry name" value="PEPTIDASE S41 FAMILY PROTEIN"/>
    <property type="match status" value="1"/>
</dbReference>
<dbReference type="EMBL" id="SNRW01003636">
    <property type="protein sequence ID" value="KAA6389306.1"/>
    <property type="molecule type" value="Genomic_DNA"/>
</dbReference>
<dbReference type="PANTHER" id="PTHR37049:SF4">
    <property type="entry name" value="RHODANESE DOMAIN-CONTAINING PROTEIN"/>
    <property type="match status" value="1"/>
</dbReference>
<gene>
    <name evidence="1" type="ORF">EZS28_015165</name>
</gene>
<dbReference type="OrthoDB" id="27214at2759"/>
<name>A0A5J4W402_9EUKA</name>
<sequence>MTNLKTYLNSYTFKDTALYPNANGTGYDQPSVDIFGGLELIEHASYNNTFDFYERVMVLLNKLKDAHTYFVPPCVQKFSYTLPYYFSIYQNADLSQSVKIDRNVPTTYQKYISDGGVDFYNNTEILRINLKGKPIYNQFNELNDGTYLAAEAIANWADEQVSTARSSVTRWNIAAQGEFSFRPAAFYPHPEYEYITVEYKPPSGIVSSVRIPFY</sequence>
<dbReference type="AlphaFoldDB" id="A0A5J4W402"/>
<dbReference type="Proteomes" id="UP000324800">
    <property type="component" value="Unassembled WGS sequence"/>
</dbReference>
<accession>A0A5J4W402</accession>
<evidence type="ECO:0000313" key="2">
    <source>
        <dbReference type="Proteomes" id="UP000324800"/>
    </source>
</evidence>
<dbReference type="InterPro" id="IPR052766">
    <property type="entry name" value="S41A_metabolite_peptidase"/>
</dbReference>
<proteinExistence type="predicted"/>
<organism evidence="1 2">
    <name type="scientific">Streblomastix strix</name>
    <dbReference type="NCBI Taxonomy" id="222440"/>
    <lineage>
        <taxon>Eukaryota</taxon>
        <taxon>Metamonada</taxon>
        <taxon>Preaxostyla</taxon>
        <taxon>Oxymonadida</taxon>
        <taxon>Streblomastigidae</taxon>
        <taxon>Streblomastix</taxon>
    </lineage>
</organism>
<feature type="non-terminal residue" evidence="1">
    <location>
        <position position="214"/>
    </location>
</feature>